<reference evidence="2" key="1">
    <citation type="submission" date="2014-09" db="EMBL/GenBank/DDBJ databases">
        <authorList>
            <person name="Illeghems K.G."/>
        </authorList>
    </citation>
    <scope>NUCLEOTIDE SEQUENCE [LARGE SCALE GENOMIC DNA]</scope>
    <source>
        <strain evidence="2">108B</strain>
    </source>
</reference>
<dbReference type="InterPro" id="IPR007739">
    <property type="entry name" value="RgpF"/>
</dbReference>
<evidence type="ECO:0000313" key="2">
    <source>
        <dbReference type="Proteomes" id="UP000056109"/>
    </source>
</evidence>
<accession>A0A0U5ETG7</accession>
<dbReference type="Proteomes" id="UP000056109">
    <property type="component" value="Chromosome I"/>
</dbReference>
<dbReference type="PATRIC" id="fig|446692.3.peg.1695"/>
<dbReference type="GeneID" id="34782722"/>
<evidence type="ECO:0000313" key="1">
    <source>
        <dbReference type="EMBL" id="CEF41003.1"/>
    </source>
</evidence>
<keyword evidence="2" id="KW-1185">Reference proteome</keyword>
<dbReference type="EMBL" id="LN606600">
    <property type="protein sequence ID" value="CEF41003.1"/>
    <property type="molecule type" value="Genomic_DNA"/>
</dbReference>
<sequence>MHSVSISPATISENAVESAPSGPLPPGSVCLFAAYTPNGNLPPYTCFYLKNLKRCGLTVHIVLSGCSVITEETRLFCNAQAFTVWHRPNGGLDFGAWRFLLGKNLVQTAPYIVFANDSVFGPLAPLPPLLRLLQADTRPAWGLVASRAVTPHLQSWFIGFSRATFEQDAVQRVFSLPFEDMTRAEIIWHGELGLSVALRSAGIPLHALWSDESSPFARIFPTNPMHSHWRSLIRSGRVPFLKQELLRDNPFALSEVKNWRSIIPPQCGFDPDWIETYLSQHPPRSFRQKSTWKGRLLYKAVNISDYFKC</sequence>
<dbReference type="Pfam" id="PF05045">
    <property type="entry name" value="RgpF"/>
    <property type="match status" value="1"/>
</dbReference>
<gene>
    <name evidence="1" type="ORF">ASN_1660</name>
</gene>
<organism evidence="1 2">
    <name type="scientific">Acetobacter senegalensis</name>
    <dbReference type="NCBI Taxonomy" id="446692"/>
    <lineage>
        <taxon>Bacteria</taxon>
        <taxon>Pseudomonadati</taxon>
        <taxon>Pseudomonadota</taxon>
        <taxon>Alphaproteobacteria</taxon>
        <taxon>Acetobacterales</taxon>
        <taxon>Acetobacteraceae</taxon>
        <taxon>Acetobacter</taxon>
    </lineage>
</organism>
<dbReference type="KEGG" id="asz:ASN_1660"/>
<dbReference type="RefSeq" id="WP_058987739.1">
    <property type="nucleotide sequence ID" value="NZ_LN606600.1"/>
</dbReference>
<protein>
    <submittedName>
        <fullName evidence="1">Glycosyltransferase</fullName>
    </submittedName>
</protein>
<dbReference type="GO" id="GO:0016740">
    <property type="term" value="F:transferase activity"/>
    <property type="evidence" value="ECO:0007669"/>
    <property type="project" value="UniProtKB-KW"/>
</dbReference>
<proteinExistence type="predicted"/>
<name>A0A0U5ETG7_9PROT</name>
<keyword evidence="1" id="KW-0808">Transferase</keyword>
<dbReference type="AlphaFoldDB" id="A0A0U5ETG7"/>